<gene>
    <name evidence="4" type="ORF">CYFUS_008733</name>
</gene>
<proteinExistence type="predicted"/>
<evidence type="ECO:0000313" key="4">
    <source>
        <dbReference type="EMBL" id="ATB43253.1"/>
    </source>
</evidence>
<dbReference type="Gene3D" id="1.25.40.10">
    <property type="entry name" value="Tetratricopeptide repeat domain"/>
    <property type="match status" value="2"/>
</dbReference>
<dbReference type="Proteomes" id="UP000217257">
    <property type="component" value="Chromosome"/>
</dbReference>
<accession>A0A250JHZ5</accession>
<name>A0A250JHZ5_9BACT</name>
<dbReference type="KEGG" id="cfus:CYFUS_008733"/>
<evidence type="ECO:0000256" key="1">
    <source>
        <dbReference type="SAM" id="Coils"/>
    </source>
</evidence>
<keyword evidence="2" id="KW-0472">Membrane</keyword>
<organism evidence="4 5">
    <name type="scientific">Cystobacter fuscus</name>
    <dbReference type="NCBI Taxonomy" id="43"/>
    <lineage>
        <taxon>Bacteria</taxon>
        <taxon>Pseudomonadati</taxon>
        <taxon>Myxococcota</taxon>
        <taxon>Myxococcia</taxon>
        <taxon>Myxococcales</taxon>
        <taxon>Cystobacterineae</taxon>
        <taxon>Archangiaceae</taxon>
        <taxon>Cystobacter</taxon>
    </lineage>
</organism>
<dbReference type="SUPFAM" id="SSF48452">
    <property type="entry name" value="TPR-like"/>
    <property type="match status" value="2"/>
</dbReference>
<keyword evidence="2" id="KW-1133">Transmembrane helix</keyword>
<evidence type="ECO:0000256" key="2">
    <source>
        <dbReference type="SAM" id="Phobius"/>
    </source>
</evidence>
<evidence type="ECO:0000259" key="3">
    <source>
        <dbReference type="Pfam" id="PF12770"/>
    </source>
</evidence>
<feature type="coiled-coil region" evidence="1">
    <location>
        <begin position="188"/>
        <end position="215"/>
    </location>
</feature>
<keyword evidence="2" id="KW-0812">Transmembrane</keyword>
<evidence type="ECO:0000313" key="5">
    <source>
        <dbReference type="Proteomes" id="UP000217257"/>
    </source>
</evidence>
<dbReference type="Pfam" id="PF12770">
    <property type="entry name" value="CHAT"/>
    <property type="match status" value="1"/>
</dbReference>
<sequence>MKLPVRLHGSGWGVGLVLAAVAAGALFFFARPRKPSGDVWLARTQTRAREARLGYPAADVYRPHSPVRAGASTLLPPPLLQELAALEEAQDFHGLAAAYLLRGNATQAAVYLDKAGHSPDVDCDRALLALDRGDLPEALVLLDGVLTASPRHPRALWNRGLVLRELGLGLMAADAFERVASVGEPGWSTEAKQRAEELRRQVEAHQSAYARALEVGNAMRAGGPVPLEQARAFPGLFRLFFYDALRAAPTRERTLELLPLAQALDTHEGQDTLVALVYHVAGRDFSRRGPLAREHDRLRREHGPPAGWRALIEQSRRAGETDVLMGALFHSQSIPAHLEDYEALAASTNDTWFTLLAAHWRAEAVQKLGDRVHAEQLLQAALRTCSTSRLDYRCAELENDLAFVYSVLHRPADARHHALAGLQRARRDHDWVMEIRLLLALGQIAYVALSPPLAEAWFGEALARAPRDCRMVQGIQQNLAVMYQLALRPAEARARLELARACGPLNQLSGVAVLAELARSSTQLDEDAKHFGAALASLRASGTLNPGEQLLLAHYEARFELERDPARGRELLRGNLEDAAKLAREDVNARKARTASYSSLMFDAGGAGDFEAALALFAEEQGMPVPERCSLAVAVDDERTLLVARGPEGGVRGQQDASRTTPFREAEGLVPAPLLEVLRPCERIQVLARPPVQGHAGLLPPELPWSYHVGRAAPLHPAPVAARHLVVSDVEPPAALGLPRLKAWAPGEPDVRRGVLSGASATPGRVLAEMVDATELEIHAHGLLNPEVSDASLVVLSPEPDGRYALTAREVRAQTLRGSPVVILAACRAAYTAPFLHESFSLPVAFVEAGARAVFAATVDLPDAEAGPFFESVRGRIRAGATPSVALRDERQLWLQRSHAPWVRDVLLFE</sequence>
<dbReference type="InterPro" id="IPR011990">
    <property type="entry name" value="TPR-like_helical_dom_sf"/>
</dbReference>
<feature type="transmembrane region" description="Helical" evidence="2">
    <location>
        <begin position="12"/>
        <end position="30"/>
    </location>
</feature>
<dbReference type="InterPro" id="IPR024983">
    <property type="entry name" value="CHAT_dom"/>
</dbReference>
<reference evidence="4 5" key="1">
    <citation type="submission" date="2017-06" db="EMBL/GenBank/DDBJ databases">
        <title>Sequencing and comparative analysis of myxobacterial genomes.</title>
        <authorList>
            <person name="Rupp O."/>
            <person name="Goesmann A."/>
            <person name="Sogaard-Andersen L."/>
        </authorList>
    </citation>
    <scope>NUCLEOTIDE SEQUENCE [LARGE SCALE GENOMIC DNA]</scope>
    <source>
        <strain evidence="4 5">DSM 52655</strain>
    </source>
</reference>
<feature type="domain" description="CHAT" evidence="3">
    <location>
        <begin position="754"/>
        <end position="898"/>
    </location>
</feature>
<dbReference type="EMBL" id="CP022098">
    <property type="protein sequence ID" value="ATB43253.1"/>
    <property type="molecule type" value="Genomic_DNA"/>
</dbReference>
<protein>
    <submittedName>
        <fullName evidence="4">CHAT domain-containing protein</fullName>
    </submittedName>
</protein>
<dbReference type="AlphaFoldDB" id="A0A250JHZ5"/>
<keyword evidence="1" id="KW-0175">Coiled coil</keyword>